<comment type="subcellular location">
    <subcellularLocation>
        <location evidence="1">Cell outer membrane</location>
    </subcellularLocation>
</comment>
<evidence type="ECO:0000256" key="2">
    <source>
        <dbReference type="ARBA" id="ARBA00023136"/>
    </source>
</evidence>
<dbReference type="SUPFAM" id="SSF56935">
    <property type="entry name" value="Porins"/>
    <property type="match status" value="1"/>
</dbReference>
<evidence type="ECO:0000256" key="1">
    <source>
        <dbReference type="ARBA" id="ARBA00004442"/>
    </source>
</evidence>
<dbReference type="RefSeq" id="WP_131531523.1">
    <property type="nucleotide sequence ID" value="NZ_SJSO01000012.1"/>
</dbReference>
<dbReference type="AlphaFoldDB" id="A0A4R0PU86"/>
<keyword evidence="2" id="KW-0472">Membrane</keyword>
<gene>
    <name evidence="4" type="ORF">EZ456_15175</name>
</gene>
<evidence type="ECO:0000256" key="3">
    <source>
        <dbReference type="ARBA" id="ARBA00023237"/>
    </source>
</evidence>
<dbReference type="InterPro" id="IPR023996">
    <property type="entry name" value="TonB-dep_OMP_SusC/RagA"/>
</dbReference>
<sequence>MNEKNQELDHYIEQLSPVWLFKNRPGKMRLFLMVSIMFTGMISLKSYGKETDYLSAVSNNTYFQDTTKKAKQPVSIDSVVLVSYVSKRNVDTVKLSNVSIYPFISLQQALKSNSKGLYVQEVTGEPGSADQSMLLRGLSRPLLSKTNVAEAQPAVFINGIPLIGDNPFVYTIQEYDFSPIGPATNLLSSIDLDNIQSINVISNLAALSIYGPRAANGAILITTKNAHQGNREISINSYYGYATKNKVSTTNGRDESLLRRTFYNKYATAEDFDKYPSYLADATNENYYGRSDWTDLYYKNSALHTINASITGGTSRSNFRFFAGNTSNAGNADDTRLNRYNASFFINVLPLKWLTISTMVNATRLNRDRNRSLRDRFAEMQYVPDLISPIAPNKNIYGNYLSEYENKTIDNNINNVIQGSFSANAKYKNFDFITRISFDYNEGMRDLFYPTTLMDGNNYVSNFYAYNQRLNVDNSLAYNFTLNKIHVFKALFGHTLSLDVNKYNYLQGYKGTSDYIRINSVDGDISHSDYLQPEGFYTKKFTDKQKINVSSLYSSFDYTLNNEFFATLIARTDGASNMQANNRWFFSPSLSTKWDITKYIKTQKSILSSLNLNASYGRLGTLNIIDQYGAGPQYVTDLGWSSNKSVGSYGGIGTLSRPYSSGWIGYDIPWAYVEELDLGVDGAFFNSRLQTRLSFYSKNNKRMILGVPVNAESGYTKEYKSGLDVNNKGIELAVSAEILKAKTNKLGWTTDFNIAFNKNTLKALPNNLKEITIGTQKLTVGKPIDQILVLQSQGVYQTDVDVPVNPANFQIMSYKGLKLHGGDPKWKDQNGDYVIDENDKVAMGGYLPRIVGNFNSTLNYKGFNLDFNIYFALKRSIINQSAANQLDFINKTGNNNINSVNEITFWQKGINVADYPIYNPWSAVQSYRTDQDIFVENGSYAKLRSVSLGYDISKFKYFSKSFRKIYVYASALNVYTLKSYTGGDPELVNYVGEDTGYGLPLPRTFTLGLKIDL</sequence>
<dbReference type="GO" id="GO:0009279">
    <property type="term" value="C:cell outer membrane"/>
    <property type="evidence" value="ECO:0007669"/>
    <property type="project" value="UniProtKB-SubCell"/>
</dbReference>
<proteinExistence type="predicted"/>
<reference evidence="4 5" key="1">
    <citation type="submission" date="2019-02" db="EMBL/GenBank/DDBJ databases">
        <title>Pedobacter sp. RP-3-21 sp. nov., isolated from Arctic soil.</title>
        <authorList>
            <person name="Dahal R.H."/>
        </authorList>
    </citation>
    <scope>NUCLEOTIDE SEQUENCE [LARGE SCALE GENOMIC DNA]</scope>
    <source>
        <strain evidence="4 5">RP-3-21</strain>
    </source>
</reference>
<dbReference type="Gene3D" id="2.170.130.10">
    <property type="entry name" value="TonB-dependent receptor, plug domain"/>
    <property type="match status" value="1"/>
</dbReference>
<organism evidence="4 5">
    <name type="scientific">Pedobacter psychrodurus</name>
    <dbReference type="NCBI Taxonomy" id="2530456"/>
    <lineage>
        <taxon>Bacteria</taxon>
        <taxon>Pseudomonadati</taxon>
        <taxon>Bacteroidota</taxon>
        <taxon>Sphingobacteriia</taxon>
        <taxon>Sphingobacteriales</taxon>
        <taxon>Sphingobacteriaceae</taxon>
        <taxon>Pedobacter</taxon>
    </lineage>
</organism>
<evidence type="ECO:0000313" key="4">
    <source>
        <dbReference type="EMBL" id="TCD25598.1"/>
    </source>
</evidence>
<dbReference type="Proteomes" id="UP000293925">
    <property type="component" value="Unassembled WGS sequence"/>
</dbReference>
<name>A0A4R0PU86_9SPHI</name>
<dbReference type="EMBL" id="SJSO01000012">
    <property type="protein sequence ID" value="TCD25598.1"/>
    <property type="molecule type" value="Genomic_DNA"/>
</dbReference>
<dbReference type="OrthoDB" id="9768177at2"/>
<evidence type="ECO:0000313" key="5">
    <source>
        <dbReference type="Proteomes" id="UP000293925"/>
    </source>
</evidence>
<comment type="caution">
    <text evidence="4">The sequence shown here is derived from an EMBL/GenBank/DDBJ whole genome shotgun (WGS) entry which is preliminary data.</text>
</comment>
<dbReference type="InterPro" id="IPR037066">
    <property type="entry name" value="Plug_dom_sf"/>
</dbReference>
<keyword evidence="5" id="KW-1185">Reference proteome</keyword>
<dbReference type="Gene3D" id="2.40.170.20">
    <property type="entry name" value="TonB-dependent receptor, beta-barrel domain"/>
    <property type="match status" value="1"/>
</dbReference>
<accession>A0A4R0PU86</accession>
<keyword evidence="3" id="KW-0998">Cell outer membrane</keyword>
<dbReference type="NCBIfam" id="TIGR04056">
    <property type="entry name" value="OMP_RagA_SusC"/>
    <property type="match status" value="1"/>
</dbReference>
<dbReference type="InterPro" id="IPR036942">
    <property type="entry name" value="Beta-barrel_TonB_sf"/>
</dbReference>
<protein>
    <submittedName>
        <fullName evidence="4">SusC/RagA family TonB-linked outer membrane protein</fullName>
    </submittedName>
</protein>